<dbReference type="EMBL" id="JPKZ01000631">
    <property type="protein sequence ID" value="KHN86341.1"/>
    <property type="molecule type" value="Genomic_DNA"/>
</dbReference>
<keyword evidence="3" id="KW-1185">Reference proteome</keyword>
<gene>
    <name evidence="2" type="ORF">Tcan_00234</name>
</gene>
<proteinExistence type="predicted"/>
<evidence type="ECO:0000256" key="1">
    <source>
        <dbReference type="SAM" id="Phobius"/>
    </source>
</evidence>
<accession>A0A0B2VS28</accession>
<keyword evidence="1" id="KW-0812">Transmembrane</keyword>
<keyword evidence="1" id="KW-0472">Membrane</keyword>
<keyword evidence="1" id="KW-1133">Transmembrane helix</keyword>
<dbReference type="AlphaFoldDB" id="A0A0B2VS28"/>
<reference evidence="2 3" key="1">
    <citation type="submission" date="2014-11" db="EMBL/GenBank/DDBJ databases">
        <title>Genetic blueprint of the zoonotic pathogen Toxocara canis.</title>
        <authorList>
            <person name="Zhu X.-Q."/>
            <person name="Korhonen P.K."/>
            <person name="Cai H."/>
            <person name="Young N.D."/>
            <person name="Nejsum P."/>
            <person name="von Samson-Himmelstjerna G."/>
            <person name="Boag P.R."/>
            <person name="Tan P."/>
            <person name="Li Q."/>
            <person name="Min J."/>
            <person name="Yang Y."/>
            <person name="Wang X."/>
            <person name="Fang X."/>
            <person name="Hall R.S."/>
            <person name="Hofmann A."/>
            <person name="Sternberg P.W."/>
            <person name="Jex A.R."/>
            <person name="Gasser R.B."/>
        </authorList>
    </citation>
    <scope>NUCLEOTIDE SEQUENCE [LARGE SCALE GENOMIC DNA]</scope>
    <source>
        <strain evidence="2">PN_DK_2014</strain>
    </source>
</reference>
<name>A0A0B2VS28_TOXCA</name>
<protein>
    <submittedName>
        <fullName evidence="2">Uncharacterized protein</fullName>
    </submittedName>
</protein>
<sequence>MLIAQQVPVKTSKVEFFFYFAAYCSLQKVVLFTFFIPSNNLNSSSLSFTRASRKIQRPSQIEKSDRQPPACKAGVITAILRDHSRSPENCPNSPTQEQCQSNFLSISYIFDVQKLIPLMSAGIGPAIFCV</sequence>
<evidence type="ECO:0000313" key="3">
    <source>
        <dbReference type="Proteomes" id="UP000031036"/>
    </source>
</evidence>
<feature type="transmembrane region" description="Helical" evidence="1">
    <location>
        <begin position="16"/>
        <end position="36"/>
    </location>
</feature>
<dbReference type="Proteomes" id="UP000031036">
    <property type="component" value="Unassembled WGS sequence"/>
</dbReference>
<evidence type="ECO:0000313" key="2">
    <source>
        <dbReference type="EMBL" id="KHN86341.1"/>
    </source>
</evidence>
<organism evidence="2 3">
    <name type="scientific">Toxocara canis</name>
    <name type="common">Canine roundworm</name>
    <dbReference type="NCBI Taxonomy" id="6265"/>
    <lineage>
        <taxon>Eukaryota</taxon>
        <taxon>Metazoa</taxon>
        <taxon>Ecdysozoa</taxon>
        <taxon>Nematoda</taxon>
        <taxon>Chromadorea</taxon>
        <taxon>Rhabditida</taxon>
        <taxon>Spirurina</taxon>
        <taxon>Ascaridomorpha</taxon>
        <taxon>Ascaridoidea</taxon>
        <taxon>Toxocaridae</taxon>
        <taxon>Toxocara</taxon>
    </lineage>
</organism>
<comment type="caution">
    <text evidence="2">The sequence shown here is derived from an EMBL/GenBank/DDBJ whole genome shotgun (WGS) entry which is preliminary data.</text>
</comment>